<evidence type="ECO:0000313" key="1">
    <source>
        <dbReference type="EMBL" id="MDE1463843.1"/>
    </source>
</evidence>
<dbReference type="EMBL" id="JAPMOU010000025">
    <property type="protein sequence ID" value="MDE1463843.1"/>
    <property type="molecule type" value="Genomic_DNA"/>
</dbReference>
<gene>
    <name evidence="1" type="ORF">ORQ98_17970</name>
</gene>
<sequence>MPHYRFPAISVEQAYDVAGYINSLARPERVNRQNDFPNPRLRPKDYPVPAYFGGDIKALEKAKYGPFTSSATPIIGGAFK</sequence>
<proteinExistence type="predicted"/>
<organism evidence="1 2">
    <name type="scientific">Spartinivicinus poritis</name>
    <dbReference type="NCBI Taxonomy" id="2994640"/>
    <lineage>
        <taxon>Bacteria</taxon>
        <taxon>Pseudomonadati</taxon>
        <taxon>Pseudomonadota</taxon>
        <taxon>Gammaproteobacteria</taxon>
        <taxon>Oceanospirillales</taxon>
        <taxon>Zooshikellaceae</taxon>
        <taxon>Spartinivicinus</taxon>
    </lineage>
</organism>
<evidence type="ECO:0000313" key="2">
    <source>
        <dbReference type="Proteomes" id="UP001528823"/>
    </source>
</evidence>
<protein>
    <submittedName>
        <fullName evidence="1">Uncharacterized protein</fullName>
    </submittedName>
</protein>
<name>A0ABT5UED5_9GAMM</name>
<dbReference type="RefSeq" id="WP_274690177.1">
    <property type="nucleotide sequence ID" value="NZ_JAPMOU010000025.1"/>
</dbReference>
<keyword evidence="2" id="KW-1185">Reference proteome</keyword>
<reference evidence="1 2" key="1">
    <citation type="submission" date="2022-11" db="EMBL/GenBank/DDBJ databases">
        <title>Spartinivicinus poritis sp. nov., isolated from scleractinian coral Porites lutea.</title>
        <authorList>
            <person name="Zhang G."/>
            <person name="Cai L."/>
            <person name="Wei Q."/>
        </authorList>
    </citation>
    <scope>NUCLEOTIDE SEQUENCE [LARGE SCALE GENOMIC DNA]</scope>
    <source>
        <strain evidence="1 2">A2-2</strain>
    </source>
</reference>
<accession>A0ABT5UED5</accession>
<dbReference type="Proteomes" id="UP001528823">
    <property type="component" value="Unassembled WGS sequence"/>
</dbReference>
<comment type="caution">
    <text evidence="1">The sequence shown here is derived from an EMBL/GenBank/DDBJ whole genome shotgun (WGS) entry which is preliminary data.</text>
</comment>